<keyword evidence="4" id="KW-1185">Reference proteome</keyword>
<gene>
    <name evidence="3" type="ORF">AM493_07320</name>
</gene>
<reference evidence="3 4" key="1">
    <citation type="submission" date="2015-08" db="EMBL/GenBank/DDBJ databases">
        <title>Whole genome sequence of Flavobacterium akiainvivens IK-1T, from decaying Wikstroemia oahuensis, an endemic Hawaiian shrub.</title>
        <authorList>
            <person name="Wan X."/>
            <person name="Hou S."/>
            <person name="Saito J."/>
            <person name="Donachie S."/>
        </authorList>
    </citation>
    <scope>NUCLEOTIDE SEQUENCE [LARGE SCALE GENOMIC DNA]</scope>
    <source>
        <strain evidence="3 4">IK-1</strain>
    </source>
</reference>
<evidence type="ECO:0000256" key="1">
    <source>
        <dbReference type="SAM" id="SignalP"/>
    </source>
</evidence>
<name>A0A0M8MHG5_9FLAO</name>
<dbReference type="EMBL" id="LIYD01000005">
    <property type="protein sequence ID" value="KOS05867.1"/>
    <property type="molecule type" value="Genomic_DNA"/>
</dbReference>
<comment type="caution">
    <text evidence="3">The sequence shown here is derived from an EMBL/GenBank/DDBJ whole genome shotgun (WGS) entry which is preliminary data.</text>
</comment>
<feature type="signal peptide" evidence="1">
    <location>
        <begin position="1"/>
        <end position="16"/>
    </location>
</feature>
<dbReference type="GO" id="GO:0016787">
    <property type="term" value="F:hydrolase activity"/>
    <property type="evidence" value="ECO:0007669"/>
    <property type="project" value="InterPro"/>
</dbReference>
<dbReference type="Pfam" id="PF00149">
    <property type="entry name" value="Metallophos"/>
    <property type="match status" value="1"/>
</dbReference>
<protein>
    <submittedName>
        <fullName evidence="3">Metallophosphatase</fullName>
    </submittedName>
</protein>
<sequence>MRKFFSLLLISFIANAQTPDVKIAFLADVHLQDLYGRFSDNPYRGVLNPADGKYVLLRTMDAQLHSTRIFNENYFAFIAALDDIAKRGIKIVALPGDYTDDGQRIHLKGLQKILNSYSEKYGIQFFITTGNHDPVRPGKQDAGKDDFLGEGGKVQPIFSKEGMYTPKQGELPVVVTTDIAQMGYSGIYINLGNFDFLPKEQYKYWASPFSNYAYEEYTYNLAVTQSRLDKRMYEVAKGFYVSDASYVVETVEGVWLLAIDGNTYIPVDENGNPMDQKNYKGADLGYNNVLTHKQYLFEWVAKVSAEAKKHNKTLVAFSHYPMVDFNDGASPQIAQFMGKGKWQLNRVPVEEIAQRFADAGITLHFGGHMHINDTGIYTSPKGNTLLNVQTPSLAAYIPGYKLLTLHDNTAEVETITIDDVPGFDTLFQLYEMEYAQLQKEGRANIWNHDILKTKSYHEFTDFHLKELVRLRFIPDDWYKEFAGFLKNSTGQDLLLIANMQGVDYKAVLDSNKDSKTRREALKTAKKELKKSGMKLADFKWSGEELMYDFYRIRSADELALADIGQKRLAQYKLIMQCILNNTSADYEGDIILQDFKLFFTILDKFLKGDPANHFTYDLKTSVLTDVKE</sequence>
<evidence type="ECO:0000259" key="2">
    <source>
        <dbReference type="Pfam" id="PF00149"/>
    </source>
</evidence>
<dbReference type="RefSeq" id="WP_054407163.1">
    <property type="nucleotide sequence ID" value="NZ_FOYA01000008.1"/>
</dbReference>
<dbReference type="OrthoDB" id="5695107at2"/>
<dbReference type="InterPro" id="IPR004843">
    <property type="entry name" value="Calcineurin-like_PHP"/>
</dbReference>
<feature type="domain" description="Calcineurin-like phosphoesterase" evidence="2">
    <location>
        <begin position="22"/>
        <end position="371"/>
    </location>
</feature>
<dbReference type="PATRIC" id="fig|1202724.3.peg.1522"/>
<feature type="chain" id="PRO_5005818401" evidence="1">
    <location>
        <begin position="17"/>
        <end position="628"/>
    </location>
</feature>
<proteinExistence type="predicted"/>
<keyword evidence="1" id="KW-0732">Signal</keyword>
<organism evidence="3 4">
    <name type="scientific">Flavobacterium akiainvivens</name>
    <dbReference type="NCBI Taxonomy" id="1202724"/>
    <lineage>
        <taxon>Bacteria</taxon>
        <taxon>Pseudomonadati</taxon>
        <taxon>Bacteroidota</taxon>
        <taxon>Flavobacteriia</taxon>
        <taxon>Flavobacteriales</taxon>
        <taxon>Flavobacteriaceae</taxon>
        <taxon>Flavobacterium</taxon>
    </lineage>
</organism>
<dbReference type="InterPro" id="IPR029052">
    <property type="entry name" value="Metallo-depent_PP-like"/>
</dbReference>
<dbReference type="STRING" id="1202724.AM493_07320"/>
<accession>A0A0M8MHG5</accession>
<dbReference type="Gene3D" id="3.60.21.10">
    <property type="match status" value="2"/>
</dbReference>
<evidence type="ECO:0000313" key="4">
    <source>
        <dbReference type="Proteomes" id="UP000037755"/>
    </source>
</evidence>
<dbReference type="AlphaFoldDB" id="A0A0M8MHG5"/>
<evidence type="ECO:0000313" key="3">
    <source>
        <dbReference type="EMBL" id="KOS05867.1"/>
    </source>
</evidence>
<dbReference type="Proteomes" id="UP000037755">
    <property type="component" value="Unassembled WGS sequence"/>
</dbReference>
<dbReference type="SUPFAM" id="SSF56300">
    <property type="entry name" value="Metallo-dependent phosphatases"/>
    <property type="match status" value="1"/>
</dbReference>